<proteinExistence type="predicted"/>
<name>A0A0F8Z7X3_9ZZZZ</name>
<reference evidence="1" key="1">
    <citation type="journal article" date="2015" name="Nature">
        <title>Complex archaea that bridge the gap between prokaryotes and eukaryotes.</title>
        <authorList>
            <person name="Spang A."/>
            <person name="Saw J.H."/>
            <person name="Jorgensen S.L."/>
            <person name="Zaremba-Niedzwiedzka K."/>
            <person name="Martijn J."/>
            <person name="Lind A.E."/>
            <person name="van Eijk R."/>
            <person name="Schleper C."/>
            <person name="Guy L."/>
            <person name="Ettema T.J."/>
        </authorList>
    </citation>
    <scope>NUCLEOTIDE SEQUENCE</scope>
</reference>
<protein>
    <submittedName>
        <fullName evidence="1">Uncharacterized protein</fullName>
    </submittedName>
</protein>
<comment type="caution">
    <text evidence="1">The sequence shown here is derived from an EMBL/GenBank/DDBJ whole genome shotgun (WGS) entry which is preliminary data.</text>
</comment>
<dbReference type="EMBL" id="LAZR01065104">
    <property type="protein sequence ID" value="KKK56211.1"/>
    <property type="molecule type" value="Genomic_DNA"/>
</dbReference>
<sequence length="60" mass="7264">MTQTLTDNETHYNYLKAKYKWLRVLECYTEEAGLSTEEIDKKIEEINWQIHELMKEAVLE</sequence>
<evidence type="ECO:0000313" key="1">
    <source>
        <dbReference type="EMBL" id="KKK56211.1"/>
    </source>
</evidence>
<accession>A0A0F8Z7X3</accession>
<gene>
    <name evidence="1" type="ORF">LCGC14_3066810</name>
</gene>
<organism evidence="1">
    <name type="scientific">marine sediment metagenome</name>
    <dbReference type="NCBI Taxonomy" id="412755"/>
    <lineage>
        <taxon>unclassified sequences</taxon>
        <taxon>metagenomes</taxon>
        <taxon>ecological metagenomes</taxon>
    </lineage>
</organism>
<dbReference type="AlphaFoldDB" id="A0A0F8Z7X3"/>